<evidence type="ECO:0000256" key="4">
    <source>
        <dbReference type="ARBA" id="ARBA00022729"/>
    </source>
</evidence>
<dbReference type="RefSeq" id="WP_188910455.1">
    <property type="nucleotide sequence ID" value="NZ_BMMF01000003.1"/>
</dbReference>
<dbReference type="PANTHER" id="PTHR12815">
    <property type="entry name" value="SORTING AND ASSEMBLY MACHINERY SAMM50 PROTEIN FAMILY MEMBER"/>
    <property type="match status" value="1"/>
</dbReference>
<dbReference type="NCBIfam" id="TIGR03303">
    <property type="entry name" value="OM_YaeT"/>
    <property type="match status" value="1"/>
</dbReference>
<keyword evidence="3 8" id="KW-0812">Transmembrane</keyword>
<dbReference type="EMBL" id="BMMF01000003">
    <property type="protein sequence ID" value="GGK26428.1"/>
    <property type="molecule type" value="Genomic_DNA"/>
</dbReference>
<comment type="subcellular location">
    <subcellularLocation>
        <location evidence="8">Cell outer membrane</location>
    </subcellularLocation>
    <subcellularLocation>
        <location evidence="1">Membrane</location>
    </subcellularLocation>
</comment>
<sequence precursor="true">MSMTVERRRRAAKRTSVALAALMATFTVSEALAQQVVVRGNSRIDDETIRAYVTGVSAEEARRNLVATGFFSDVRVSRQGGQLVVNVVENNVVNRVAFEGNRRLQSEALIPELQTRARQPYNPATVAADVERIQEIYRRTGRALATVSSRIVDLPDGRIDVVFTVDEGSKTGIRQISFTGNEAFSDGRLRDVMTSTESNFLSFLKTTDVYDPDRLAADLELIRRYYLRKGYADFRVVGTDVRFDEQREGYVIDIAVEEGQLYRVGNVDIDSRIADVPTEELRRRVLTREGQVYDATAVERTLVDLTTEVARRGYAFAQVRPAGERDPAAGVVNITYIVEEGPRVYIERINIRGNTRTRDYVIRRELDLGEGDPYNKVLIDRAERRLNNLGFFERVRISNEPSLSPDRVILNIDVEDRPTGSFSIAGGYSTADGFIGEVSLSEANFLGRGQAVRIAGSWGERTSGFDFSFTEPYFLGYRLSAGVDVFSRFSEASNTGRYDSRTTGGTLRFGVPITEQFSVTARYSLYQQDLDIPVIFRDNNPANGEASLALKEAEGETLTSLVGLTFTFNSLDNVRNPREGLYAELRPEIAGLGGDSEFFRITADARYYHEIFEDVVGIARVQAGHIAALGSEDLRILDHFFLGPSLVRGFRPSGIGPRDVSSADVANALGGTTYFGGSLEVQFPLPLVPRDFGFRGAVFADAGSLIDYEGRRVFSGGQTIVVDDNDEIRSSIGASLLWASPLGPLRFDYAYVLSQADGDRTQAFRFSGGTSF</sequence>
<evidence type="ECO:0000256" key="2">
    <source>
        <dbReference type="ARBA" id="ARBA00022452"/>
    </source>
</evidence>
<dbReference type="Gene3D" id="3.10.20.310">
    <property type="entry name" value="membrane protein fhac"/>
    <property type="match status" value="5"/>
</dbReference>
<dbReference type="PANTHER" id="PTHR12815:SF23">
    <property type="entry name" value="OUTER MEMBRANE PROTEIN ASSEMBLY FACTOR BAMA"/>
    <property type="match status" value="1"/>
</dbReference>
<dbReference type="GO" id="GO:0043165">
    <property type="term" value="P:Gram-negative-bacterium-type cell outer membrane assembly"/>
    <property type="evidence" value="ECO:0007669"/>
    <property type="project" value="UniProtKB-UniRule"/>
</dbReference>
<evidence type="ECO:0000256" key="1">
    <source>
        <dbReference type="ARBA" id="ARBA00004370"/>
    </source>
</evidence>
<accession>A0A917Q5K7</accession>
<dbReference type="Proteomes" id="UP000600449">
    <property type="component" value="Unassembled WGS sequence"/>
</dbReference>
<evidence type="ECO:0000313" key="12">
    <source>
        <dbReference type="Proteomes" id="UP000600449"/>
    </source>
</evidence>
<dbReference type="PIRSF" id="PIRSF006076">
    <property type="entry name" value="OM_assembly_OMP85"/>
    <property type="match status" value="1"/>
</dbReference>
<keyword evidence="6 8" id="KW-0472">Membrane</keyword>
<keyword evidence="7 8" id="KW-0998">Cell outer membrane</keyword>
<organism evidence="11 12">
    <name type="scientific">Salinarimonas ramus</name>
    <dbReference type="NCBI Taxonomy" id="690164"/>
    <lineage>
        <taxon>Bacteria</taxon>
        <taxon>Pseudomonadati</taxon>
        <taxon>Pseudomonadota</taxon>
        <taxon>Alphaproteobacteria</taxon>
        <taxon>Hyphomicrobiales</taxon>
        <taxon>Salinarimonadaceae</taxon>
        <taxon>Salinarimonas</taxon>
    </lineage>
</organism>
<dbReference type="InterPro" id="IPR000184">
    <property type="entry name" value="Bac_surfAg_D15"/>
</dbReference>
<dbReference type="InterPro" id="IPR010827">
    <property type="entry name" value="BamA/TamA_POTRA"/>
</dbReference>
<keyword evidence="4 8" id="KW-0732">Signal</keyword>
<evidence type="ECO:0000256" key="5">
    <source>
        <dbReference type="ARBA" id="ARBA00022737"/>
    </source>
</evidence>
<evidence type="ECO:0000256" key="7">
    <source>
        <dbReference type="ARBA" id="ARBA00023237"/>
    </source>
</evidence>
<dbReference type="InterPro" id="IPR023707">
    <property type="entry name" value="OM_assembly_BamA"/>
</dbReference>
<gene>
    <name evidence="8 11" type="primary">bamA</name>
    <name evidence="11" type="ORF">GCM10011322_11020</name>
</gene>
<feature type="chain" id="PRO_5038191180" description="Outer membrane protein assembly factor BamA" evidence="8">
    <location>
        <begin position="34"/>
        <end position="772"/>
    </location>
</feature>
<name>A0A917Q5K7_9HYPH</name>
<dbReference type="HAMAP" id="MF_01430">
    <property type="entry name" value="OM_assembly_BamA"/>
    <property type="match status" value="1"/>
</dbReference>
<feature type="domain" description="POTRA" evidence="10">
    <location>
        <begin position="344"/>
        <end position="417"/>
    </location>
</feature>
<dbReference type="InterPro" id="IPR039910">
    <property type="entry name" value="D15-like"/>
</dbReference>
<evidence type="ECO:0000256" key="9">
    <source>
        <dbReference type="NCBIfam" id="TIGR03303"/>
    </source>
</evidence>
<dbReference type="Gene3D" id="2.40.160.50">
    <property type="entry name" value="membrane protein fhac: a member of the omp85/tpsb transporter family"/>
    <property type="match status" value="1"/>
</dbReference>
<comment type="subunit">
    <text evidence="8">Part of the Bam complex.</text>
</comment>
<dbReference type="GO" id="GO:0009279">
    <property type="term" value="C:cell outer membrane"/>
    <property type="evidence" value="ECO:0007669"/>
    <property type="project" value="UniProtKB-SubCell"/>
</dbReference>
<proteinExistence type="inferred from homology"/>
<keyword evidence="2 8" id="KW-1134">Transmembrane beta strand</keyword>
<evidence type="ECO:0000259" key="10">
    <source>
        <dbReference type="PROSITE" id="PS51779"/>
    </source>
</evidence>
<comment type="similarity">
    <text evidence="8">Belongs to the BamA family.</text>
</comment>
<keyword evidence="12" id="KW-1185">Reference proteome</keyword>
<feature type="domain" description="POTRA" evidence="10">
    <location>
        <begin position="171"/>
        <end position="259"/>
    </location>
</feature>
<comment type="function">
    <text evidence="8">Part of the outer membrane protein assembly complex, which is involved in assembly and insertion of beta-barrel proteins into the outer membrane.</text>
</comment>
<evidence type="ECO:0000256" key="8">
    <source>
        <dbReference type="HAMAP-Rule" id="MF_01430"/>
    </source>
</evidence>
<dbReference type="Pfam" id="PF07244">
    <property type="entry name" value="POTRA"/>
    <property type="match status" value="4"/>
</dbReference>
<protein>
    <recommendedName>
        <fullName evidence="8 9">Outer membrane protein assembly factor BamA</fullName>
    </recommendedName>
</protein>
<dbReference type="Pfam" id="PF01103">
    <property type="entry name" value="Omp85"/>
    <property type="match status" value="1"/>
</dbReference>
<evidence type="ECO:0000256" key="6">
    <source>
        <dbReference type="ARBA" id="ARBA00023136"/>
    </source>
</evidence>
<evidence type="ECO:0000313" key="11">
    <source>
        <dbReference type="EMBL" id="GGK26428.1"/>
    </source>
</evidence>
<dbReference type="InterPro" id="IPR034746">
    <property type="entry name" value="POTRA"/>
</dbReference>
<comment type="caution">
    <text evidence="11">The sequence shown here is derived from an EMBL/GenBank/DDBJ whole genome shotgun (WGS) entry which is preliminary data.</text>
</comment>
<dbReference type="AlphaFoldDB" id="A0A917Q5K7"/>
<evidence type="ECO:0000256" key="3">
    <source>
        <dbReference type="ARBA" id="ARBA00022692"/>
    </source>
</evidence>
<keyword evidence="5 8" id="KW-0677">Repeat</keyword>
<feature type="signal peptide" evidence="8">
    <location>
        <begin position="1"/>
        <end position="33"/>
    </location>
</feature>
<feature type="domain" description="POTRA" evidence="10">
    <location>
        <begin position="91"/>
        <end position="168"/>
    </location>
</feature>
<dbReference type="GO" id="GO:0051205">
    <property type="term" value="P:protein insertion into membrane"/>
    <property type="evidence" value="ECO:0007669"/>
    <property type="project" value="UniProtKB-UniRule"/>
</dbReference>
<dbReference type="PROSITE" id="PS51779">
    <property type="entry name" value="POTRA"/>
    <property type="match status" value="3"/>
</dbReference>
<reference evidence="11 12" key="1">
    <citation type="journal article" date="2014" name="Int. J. Syst. Evol. Microbiol.">
        <title>Complete genome sequence of Corynebacterium casei LMG S-19264T (=DSM 44701T), isolated from a smear-ripened cheese.</title>
        <authorList>
            <consortium name="US DOE Joint Genome Institute (JGI-PGF)"/>
            <person name="Walter F."/>
            <person name="Albersmeier A."/>
            <person name="Kalinowski J."/>
            <person name="Ruckert C."/>
        </authorList>
    </citation>
    <scope>NUCLEOTIDE SEQUENCE [LARGE SCALE GENOMIC DNA]</scope>
    <source>
        <strain evidence="11 12">CGMCC 1.9161</strain>
    </source>
</reference>